<sequence>MAIIYNLDMRCYEILEQLLYTDEYVSVAQIADEKGLSKRSVYYDIQKINEWLEAQKLPLLEIERKKGIFIAKDQKEQIRRNLKEIPPKLAYTFLPTERVRIIICSVLQRSRQLHIDDFIEMCQVSRNTTIRDLKEATKELAKFQLKLFYENGKGYRIRGDLITKRSVFFLFFNSLADLYKKGALILPEEEKAEDIFGRLKKLEEELHAQYVTGILYSIAAFFSTIKNHSETVEFSENEEQEIKNTKEFQLVLKYFPEFEESEKLYLALHLLGSRTQSLSSDFMQRDTGQEVLRLAKVLVRSFSRIACVTFEKEEELIQAVSAHLKTSLYRYRYGVQLGNPMLDDIKNEYGDLFEITRNAAKSLEKEIGVPIPDGEIAYITLHFGAYISSGERKEEQKLKVLVVCPNGLSTANMIRKEIYTLVPSIQTVDIISLSDYEEDHDYNVVISTIVIENEENLIIVHPILSDSDRISILKKCMKYENQNVMNVMQITALAKKYMTESKLKEFKEELIEYFSDASLKAYTKQNEYGKSICQALDLRHIQIIRESMDWKEAVWAAARSLLEEGYIGQSYIEHMIEKTIKYGPYMFITEEVALLHSEIEDGSYMLGISCTVLKKPVVFKTRDGGERRAKIMLVLSAQDQVSHIKLLNDIMTIFKEDKNTEKLWKCEKTEAVEIMIKELMQGEE</sequence>
<proteinExistence type="predicted"/>
<dbReference type="EMBL" id="CP040058">
    <property type="protein sequence ID" value="QCP34088.1"/>
    <property type="molecule type" value="Genomic_DNA"/>
</dbReference>
<dbReference type="Pfam" id="PF00359">
    <property type="entry name" value="PTS_EIIA_2"/>
    <property type="match status" value="1"/>
</dbReference>
<evidence type="ECO:0000259" key="7">
    <source>
        <dbReference type="PROSITE" id="PS51099"/>
    </source>
</evidence>
<feature type="domain" description="PRD" evidence="8">
    <location>
        <begin position="286"/>
        <end position="393"/>
    </location>
</feature>
<dbReference type="Gene3D" id="1.10.10.10">
    <property type="entry name" value="Winged helix-like DNA-binding domain superfamily/Winged helix DNA-binding domain"/>
    <property type="match status" value="1"/>
</dbReference>
<dbReference type="InterPro" id="IPR036390">
    <property type="entry name" value="WH_DNA-bd_sf"/>
</dbReference>
<evidence type="ECO:0000256" key="2">
    <source>
        <dbReference type="ARBA" id="ARBA00022737"/>
    </source>
</evidence>
<evidence type="ECO:0000313" key="9">
    <source>
        <dbReference type="EMBL" id="QCP34088.1"/>
    </source>
</evidence>
<dbReference type="InterPro" id="IPR036095">
    <property type="entry name" value="PTS_EIIB-like_sf"/>
</dbReference>
<dbReference type="Pfam" id="PF05043">
    <property type="entry name" value="Mga"/>
    <property type="match status" value="1"/>
</dbReference>
<dbReference type="AlphaFoldDB" id="A0A4P8I993"/>
<keyword evidence="2" id="KW-0677">Repeat</keyword>
<dbReference type="SUPFAM" id="SSF55804">
    <property type="entry name" value="Phoshotransferase/anion transport protein"/>
    <property type="match status" value="1"/>
</dbReference>
<evidence type="ECO:0000256" key="1">
    <source>
        <dbReference type="ARBA" id="ARBA00022679"/>
    </source>
</evidence>
<dbReference type="InterPro" id="IPR013011">
    <property type="entry name" value="PTS_EIIB_2"/>
</dbReference>
<dbReference type="PROSITE" id="PS51372">
    <property type="entry name" value="PRD_2"/>
    <property type="match status" value="1"/>
</dbReference>
<dbReference type="KEGG" id="arf:AR1Y2_0634"/>
<dbReference type="GO" id="GO:0008982">
    <property type="term" value="F:protein-N(PI)-phosphohistidine-sugar phosphotransferase activity"/>
    <property type="evidence" value="ECO:0007669"/>
    <property type="project" value="InterPro"/>
</dbReference>
<dbReference type="InterPro" id="IPR007737">
    <property type="entry name" value="Mga_HTH"/>
</dbReference>
<dbReference type="InterPro" id="IPR036634">
    <property type="entry name" value="PRD_sf"/>
</dbReference>
<dbReference type="Pfam" id="PF00874">
    <property type="entry name" value="PRD"/>
    <property type="match status" value="1"/>
</dbReference>
<name>A0A4P8I993_9FIRM</name>
<dbReference type="SUPFAM" id="SSF46785">
    <property type="entry name" value="Winged helix' DNA-binding domain"/>
    <property type="match status" value="1"/>
</dbReference>
<accession>A0A4P8I993</accession>
<evidence type="ECO:0000259" key="6">
    <source>
        <dbReference type="PROSITE" id="PS51094"/>
    </source>
</evidence>
<evidence type="ECO:0000313" key="10">
    <source>
        <dbReference type="Proteomes" id="UP000298653"/>
    </source>
</evidence>
<keyword evidence="3" id="KW-0805">Transcription regulation</keyword>
<dbReference type="GO" id="GO:0009401">
    <property type="term" value="P:phosphoenolpyruvate-dependent sugar phosphotransferase system"/>
    <property type="evidence" value="ECO:0007669"/>
    <property type="project" value="InterPro"/>
</dbReference>
<evidence type="ECO:0000259" key="8">
    <source>
        <dbReference type="PROSITE" id="PS51372"/>
    </source>
</evidence>
<dbReference type="OrthoDB" id="3175596at2"/>
<feature type="domain" description="PTS EIIA type-2" evidence="6">
    <location>
        <begin position="534"/>
        <end position="679"/>
    </location>
</feature>
<gene>
    <name evidence="9" type="ORF">AR1Y2_0634</name>
</gene>
<dbReference type="Proteomes" id="UP000298653">
    <property type="component" value="Chromosome"/>
</dbReference>
<keyword evidence="1" id="KW-0808">Transferase</keyword>
<reference evidence="9 10" key="1">
    <citation type="submission" date="2019-05" db="EMBL/GenBank/DDBJ databases">
        <title>Complete genome sequencing of Anaerostipes rhamnosivorans.</title>
        <authorList>
            <person name="Bui T.P.N."/>
            <person name="de Vos W.M."/>
        </authorList>
    </citation>
    <scope>NUCLEOTIDE SEQUENCE [LARGE SCALE GENOMIC DNA]</scope>
    <source>
        <strain evidence="9 10">1y2</strain>
    </source>
</reference>
<evidence type="ECO:0000256" key="3">
    <source>
        <dbReference type="ARBA" id="ARBA00023015"/>
    </source>
</evidence>
<dbReference type="GO" id="GO:0006355">
    <property type="term" value="P:regulation of DNA-templated transcription"/>
    <property type="evidence" value="ECO:0007669"/>
    <property type="project" value="InterPro"/>
</dbReference>
<evidence type="ECO:0000256" key="4">
    <source>
        <dbReference type="ARBA" id="ARBA00023159"/>
    </source>
</evidence>
<keyword evidence="10" id="KW-1185">Reference proteome</keyword>
<dbReference type="InterPro" id="IPR013196">
    <property type="entry name" value="HTH_11"/>
</dbReference>
<dbReference type="InterPro" id="IPR050661">
    <property type="entry name" value="BglG_antiterminators"/>
</dbReference>
<protein>
    <submittedName>
        <fullName evidence="9">Transcriptional antiterminator, BglG family</fullName>
    </submittedName>
</protein>
<dbReference type="PROSITE" id="PS51094">
    <property type="entry name" value="PTS_EIIA_TYPE_2"/>
    <property type="match status" value="1"/>
</dbReference>
<dbReference type="InterPro" id="IPR011608">
    <property type="entry name" value="PRD"/>
</dbReference>
<dbReference type="Pfam" id="PF08279">
    <property type="entry name" value="HTH_11"/>
    <property type="match status" value="1"/>
</dbReference>
<evidence type="ECO:0000256" key="5">
    <source>
        <dbReference type="ARBA" id="ARBA00023163"/>
    </source>
</evidence>
<feature type="domain" description="PTS EIIB type-2" evidence="7">
    <location>
        <begin position="398"/>
        <end position="484"/>
    </location>
</feature>
<keyword evidence="4" id="KW-0010">Activator</keyword>
<dbReference type="RefSeq" id="WP_137327672.1">
    <property type="nucleotide sequence ID" value="NZ_CP040058.1"/>
</dbReference>
<dbReference type="SUPFAM" id="SSF63520">
    <property type="entry name" value="PTS-regulatory domain, PRD"/>
    <property type="match status" value="1"/>
</dbReference>
<dbReference type="PANTHER" id="PTHR30185">
    <property type="entry name" value="CRYPTIC BETA-GLUCOSIDE BGL OPERON ANTITERMINATOR"/>
    <property type="match status" value="1"/>
</dbReference>
<dbReference type="InterPro" id="IPR002178">
    <property type="entry name" value="PTS_EIIA_type-2_dom"/>
</dbReference>
<keyword evidence="5" id="KW-0804">Transcription</keyword>
<dbReference type="CDD" id="cd05568">
    <property type="entry name" value="PTS_IIB_bgl_like"/>
    <property type="match status" value="1"/>
</dbReference>
<dbReference type="Gene3D" id="3.40.930.10">
    <property type="entry name" value="Mannitol-specific EII, Chain A"/>
    <property type="match status" value="1"/>
</dbReference>
<dbReference type="Gene3D" id="1.10.1790.10">
    <property type="entry name" value="PRD domain"/>
    <property type="match status" value="1"/>
</dbReference>
<organism evidence="9 10">
    <name type="scientific">Anaerostipes rhamnosivorans</name>
    <dbReference type="NCBI Taxonomy" id="1229621"/>
    <lineage>
        <taxon>Bacteria</taxon>
        <taxon>Bacillati</taxon>
        <taxon>Bacillota</taxon>
        <taxon>Clostridia</taxon>
        <taxon>Lachnospirales</taxon>
        <taxon>Lachnospiraceae</taxon>
        <taxon>Anaerostipes</taxon>
    </lineage>
</organism>
<dbReference type="PANTHER" id="PTHR30185:SF9">
    <property type="entry name" value="MANNITOL-SPECIFIC PHOSPHOTRANSFERASE ENZYME IIA COMPONENT"/>
    <property type="match status" value="1"/>
</dbReference>
<dbReference type="PROSITE" id="PS51099">
    <property type="entry name" value="PTS_EIIB_TYPE_2"/>
    <property type="match status" value="1"/>
</dbReference>
<dbReference type="SUPFAM" id="SSF52794">
    <property type="entry name" value="PTS system IIB component-like"/>
    <property type="match status" value="1"/>
</dbReference>
<dbReference type="InterPro" id="IPR036388">
    <property type="entry name" value="WH-like_DNA-bd_sf"/>
</dbReference>
<dbReference type="InterPro" id="IPR016152">
    <property type="entry name" value="PTrfase/Anion_transptr"/>
</dbReference>